<reference evidence="2" key="1">
    <citation type="submission" date="2016-08" db="EMBL/GenBank/DDBJ databases">
        <authorList>
            <person name="Seilhamer J.J."/>
        </authorList>
    </citation>
    <scope>NUCLEOTIDE SEQUENCE</scope>
    <source>
        <strain evidence="2">86</strain>
    </source>
</reference>
<accession>A0A212LY97</accession>
<feature type="transmembrane region" description="Helical" evidence="1">
    <location>
        <begin position="70"/>
        <end position="93"/>
    </location>
</feature>
<gene>
    <name evidence="2" type="ORF">KL86SPO_50336</name>
</gene>
<protein>
    <submittedName>
        <fullName evidence="2">Uncharacterized protein</fullName>
    </submittedName>
</protein>
<evidence type="ECO:0000313" key="2">
    <source>
        <dbReference type="EMBL" id="SCM82565.1"/>
    </source>
</evidence>
<evidence type="ECO:0000256" key="1">
    <source>
        <dbReference type="SAM" id="Phobius"/>
    </source>
</evidence>
<proteinExistence type="predicted"/>
<feature type="transmembrane region" description="Helical" evidence="1">
    <location>
        <begin position="44"/>
        <end position="64"/>
    </location>
</feature>
<organism evidence="2">
    <name type="scientific">uncultured Sporomusa sp</name>
    <dbReference type="NCBI Taxonomy" id="307249"/>
    <lineage>
        <taxon>Bacteria</taxon>
        <taxon>Bacillati</taxon>
        <taxon>Bacillota</taxon>
        <taxon>Negativicutes</taxon>
        <taxon>Selenomonadales</taxon>
        <taxon>Sporomusaceae</taxon>
        <taxon>Sporomusa</taxon>
        <taxon>environmental samples</taxon>
    </lineage>
</organism>
<dbReference type="RefSeq" id="WP_288185218.1">
    <property type="nucleotide sequence ID" value="NZ_LT608335.1"/>
</dbReference>
<dbReference type="EMBL" id="FMJE01000005">
    <property type="protein sequence ID" value="SCM82565.1"/>
    <property type="molecule type" value="Genomic_DNA"/>
</dbReference>
<keyword evidence="1" id="KW-1133">Transmembrane helix</keyword>
<keyword evidence="1" id="KW-0812">Transmembrane</keyword>
<keyword evidence="1" id="KW-0472">Membrane</keyword>
<name>A0A212LY97_9FIRM</name>
<dbReference type="AlphaFoldDB" id="A0A212LY97"/>
<sequence length="99" mass="9915">MFGIFGRGSEVQTEKELAEKLKKGNSEIIIKGDLKKSYKNTRNGGSWVIASGAILVALAAVPTAPVTGGASLPIGTASLLAVAAASAVATAAGGSRFLI</sequence>